<name>A0A7S2UCF5_9STRA</name>
<reference evidence="2" key="1">
    <citation type="submission" date="2021-01" db="EMBL/GenBank/DDBJ databases">
        <authorList>
            <person name="Corre E."/>
            <person name="Pelletier E."/>
            <person name="Niang G."/>
            <person name="Scheremetjew M."/>
            <person name="Finn R."/>
            <person name="Kale V."/>
            <person name="Holt S."/>
            <person name="Cochrane G."/>
            <person name="Meng A."/>
            <person name="Brown T."/>
            <person name="Cohen L."/>
        </authorList>
    </citation>
    <scope>NUCLEOTIDE SEQUENCE</scope>
    <source>
        <strain evidence="2">CCMP2084</strain>
    </source>
</reference>
<dbReference type="InterPro" id="IPR029069">
    <property type="entry name" value="HotDog_dom_sf"/>
</dbReference>
<evidence type="ECO:0000256" key="1">
    <source>
        <dbReference type="SAM" id="MobiDB-lite"/>
    </source>
</evidence>
<organism evidence="2">
    <name type="scientific">Attheya septentrionalis</name>
    <dbReference type="NCBI Taxonomy" id="420275"/>
    <lineage>
        <taxon>Eukaryota</taxon>
        <taxon>Sar</taxon>
        <taxon>Stramenopiles</taxon>
        <taxon>Ochrophyta</taxon>
        <taxon>Bacillariophyta</taxon>
        <taxon>Coscinodiscophyceae</taxon>
        <taxon>Chaetocerotophycidae</taxon>
        <taxon>Chaetocerotales</taxon>
        <taxon>Attheyaceae</taxon>
        <taxon>Attheya</taxon>
    </lineage>
</organism>
<evidence type="ECO:0000313" key="2">
    <source>
        <dbReference type="EMBL" id="CAD9814892.1"/>
    </source>
</evidence>
<evidence type="ECO:0008006" key="3">
    <source>
        <dbReference type="Google" id="ProtNLM"/>
    </source>
</evidence>
<proteinExistence type="predicted"/>
<dbReference type="InterPro" id="IPR052342">
    <property type="entry name" value="MCH/BMMD"/>
</dbReference>
<sequence>MRSVTVARFFNRLTLVDASQLPRQNRKISRQSSTLNGASGLRPIDLKKRRTESNRGGSVPVSSIRGEVLDLAVDLRKARPGDKLEIPYELTVSEAMHDFWQSAFHGQDRISTSRPFCRSIGLQDRVLPFPLVLFLTSSMTHADAAKVQVGFENVTYHWPCFAGDTFTKNFLVKSVRTTSDGNHSVIKFYCELVNHRGRVCMSADKQMLFEFPITGGSSNVSSVGRMEQDSENNQLFRDHLLSKSMTLAELGSQSLKALRPGQLIFHTMYRSITLAQSMQLASLARLTHERHFDLRKYSVDTEILCPGGLVVGLTTSASSRDLHEILHEELLNVTFVNALHPNNVVGAMSYVQSVDDTIPGDLEMLLVRTIGVKNVDLVRDLGDGAHLPLELFTRTKMTTKEIERICKEHCPKLSNKIIVQMDRRIIRQSSHNDVFLL</sequence>
<accession>A0A7S2UCF5</accession>
<feature type="region of interest" description="Disordered" evidence="1">
    <location>
        <begin position="22"/>
        <end position="59"/>
    </location>
</feature>
<dbReference type="EMBL" id="HBHQ01009974">
    <property type="protein sequence ID" value="CAD9814892.1"/>
    <property type="molecule type" value="Transcribed_RNA"/>
</dbReference>
<gene>
    <name evidence="2" type="ORF">ASEP1449_LOCUS6718</name>
</gene>
<protein>
    <recommendedName>
        <fullName evidence="3">MaoC-like domain-containing protein</fullName>
    </recommendedName>
</protein>
<dbReference type="SUPFAM" id="SSF54637">
    <property type="entry name" value="Thioesterase/thiol ester dehydrase-isomerase"/>
    <property type="match status" value="2"/>
</dbReference>
<dbReference type="Gene3D" id="3.10.129.10">
    <property type="entry name" value="Hotdog Thioesterase"/>
    <property type="match status" value="1"/>
</dbReference>
<dbReference type="PANTHER" id="PTHR43664">
    <property type="entry name" value="MONOAMINE OXIDASE-RELATED"/>
    <property type="match status" value="1"/>
</dbReference>
<dbReference type="PANTHER" id="PTHR43664:SF1">
    <property type="entry name" value="BETA-METHYLMALYL-COA DEHYDRATASE"/>
    <property type="match status" value="1"/>
</dbReference>
<dbReference type="AlphaFoldDB" id="A0A7S2UCF5"/>